<gene>
    <name evidence="2" type="ORF">ELS17_12570</name>
</gene>
<evidence type="ECO:0000313" key="2">
    <source>
        <dbReference type="EMBL" id="RZH67269.1"/>
    </source>
</evidence>
<feature type="transmembrane region" description="Helical" evidence="1">
    <location>
        <begin position="57"/>
        <end position="79"/>
    </location>
</feature>
<keyword evidence="1" id="KW-0812">Transmembrane</keyword>
<feature type="transmembrane region" description="Helical" evidence="1">
    <location>
        <begin position="86"/>
        <end position="104"/>
    </location>
</feature>
<comment type="caution">
    <text evidence="2">The sequence shown here is derived from an EMBL/GenBank/DDBJ whole genome shotgun (WGS) entry which is preliminary data.</text>
</comment>
<keyword evidence="2" id="KW-0378">Hydrolase</keyword>
<dbReference type="OrthoDB" id="206308at2157"/>
<reference evidence="2 3" key="1">
    <citation type="submission" date="2019-02" db="EMBL/GenBank/DDBJ databases">
        <title>Genome analysis provides insights into bioremediation potentialities and Haloocin production by Natrinema altunense strain 4.1R isolated from Chott Douz in Tunisian desert.</title>
        <authorList>
            <person name="Najjari A."/>
            <person name="Youssef N."/>
            <person name="Ben Dhia O."/>
            <person name="Ferjani R."/>
            <person name="El Hidri D."/>
            <person name="Ouzari H.I."/>
            <person name="Cherif A."/>
        </authorList>
    </citation>
    <scope>NUCLEOTIDE SEQUENCE [LARGE SCALE GENOMIC DNA]</scope>
    <source>
        <strain evidence="2 3">4.1R</strain>
    </source>
</reference>
<feature type="transmembrane region" description="Helical" evidence="1">
    <location>
        <begin position="156"/>
        <end position="174"/>
    </location>
</feature>
<organism evidence="2 3">
    <name type="scientific">Natrinema altunense</name>
    <dbReference type="NCBI Taxonomy" id="222984"/>
    <lineage>
        <taxon>Archaea</taxon>
        <taxon>Methanobacteriati</taxon>
        <taxon>Methanobacteriota</taxon>
        <taxon>Stenosarchaea group</taxon>
        <taxon>Halobacteria</taxon>
        <taxon>Halobacteriales</taxon>
        <taxon>Natrialbaceae</taxon>
        <taxon>Natrinema</taxon>
    </lineage>
</organism>
<dbReference type="InterPro" id="IPR007404">
    <property type="entry name" value="YdjM-like"/>
</dbReference>
<keyword evidence="1" id="KW-0472">Membrane</keyword>
<dbReference type="Pfam" id="PF04307">
    <property type="entry name" value="YdjM"/>
    <property type="match status" value="1"/>
</dbReference>
<evidence type="ECO:0000313" key="3">
    <source>
        <dbReference type="Proteomes" id="UP000292704"/>
    </source>
</evidence>
<evidence type="ECO:0000256" key="1">
    <source>
        <dbReference type="SAM" id="Phobius"/>
    </source>
</evidence>
<dbReference type="AlphaFoldDB" id="A0A482XV62"/>
<dbReference type="Proteomes" id="UP000292704">
    <property type="component" value="Unassembled WGS sequence"/>
</dbReference>
<sequence length="209" mass="22486">MWPWEHAIVAYLSYSLLCHLVVRDSPGGLDAFAVVVASVLPDLIDKPLAWTYGVFDVGYGLGHSIFFAVPVAIVAGTVARAADRPLVGLAFGLGYLSHPFADIVDSVFRQDTFLIEITLWPIAPAEGRPPGPDILDVFVTLAGRYANTVLAGDLSTYLWIQVGLAVLTALVWLLDGAPVLRECLRATGRAIATLLGRDTASSRTDPEQR</sequence>
<dbReference type="EMBL" id="SHMR01000006">
    <property type="protein sequence ID" value="RZH67269.1"/>
    <property type="molecule type" value="Genomic_DNA"/>
</dbReference>
<keyword evidence="1" id="KW-1133">Transmembrane helix</keyword>
<dbReference type="RefSeq" id="WP_130170963.1">
    <property type="nucleotide sequence ID" value="NZ_SHMR01000006.1"/>
</dbReference>
<name>A0A482XV62_9EURY</name>
<protein>
    <submittedName>
        <fullName evidence="2">Metal-dependent hydrolase</fullName>
    </submittedName>
</protein>
<dbReference type="GO" id="GO:0016787">
    <property type="term" value="F:hydrolase activity"/>
    <property type="evidence" value="ECO:0007669"/>
    <property type="project" value="UniProtKB-KW"/>
</dbReference>
<dbReference type="STRING" id="222984.GCA_000731985_03138"/>
<proteinExistence type="predicted"/>
<accession>A0A482XV62</accession>